<keyword evidence="6" id="KW-0498">Mitosis</keyword>
<evidence type="ECO:0000256" key="2">
    <source>
        <dbReference type="ARBA" id="ARBA00004286"/>
    </source>
</evidence>
<evidence type="ECO:0000256" key="4">
    <source>
        <dbReference type="ARBA" id="ARBA00022454"/>
    </source>
</evidence>
<dbReference type="InterPro" id="IPR028468">
    <property type="entry name" value="Smc1_ABC"/>
</dbReference>
<evidence type="ECO:0000256" key="9">
    <source>
        <dbReference type="ARBA" id="ARBA00023306"/>
    </source>
</evidence>
<feature type="coiled-coil region" evidence="11">
    <location>
        <begin position="268"/>
        <end position="462"/>
    </location>
</feature>
<keyword evidence="14" id="KW-1185">Reference proteome</keyword>
<accession>A0A1X2HBZ9</accession>
<dbReference type="InterPro" id="IPR024704">
    <property type="entry name" value="SMC"/>
</dbReference>
<keyword evidence="5" id="KW-0132">Cell division</keyword>
<evidence type="ECO:0000259" key="12">
    <source>
        <dbReference type="SMART" id="SM00968"/>
    </source>
</evidence>
<evidence type="ECO:0000256" key="7">
    <source>
        <dbReference type="ARBA" id="ARBA00023054"/>
    </source>
</evidence>
<evidence type="ECO:0000256" key="10">
    <source>
        <dbReference type="PIRNR" id="PIRNR005719"/>
    </source>
</evidence>
<dbReference type="GO" id="GO:0005634">
    <property type="term" value="C:nucleus"/>
    <property type="evidence" value="ECO:0007669"/>
    <property type="project" value="UniProtKB-SubCell"/>
</dbReference>
<dbReference type="InParanoid" id="A0A1X2HBZ9"/>
<name>A0A1X2HBZ9_SYNRA</name>
<dbReference type="OrthoDB" id="5575062at2759"/>
<proteinExistence type="inferred from homology"/>
<feature type="coiled-coil region" evidence="11">
    <location>
        <begin position="131"/>
        <end position="182"/>
    </location>
</feature>
<dbReference type="Proteomes" id="UP000242180">
    <property type="component" value="Unassembled WGS sequence"/>
</dbReference>
<dbReference type="Pfam" id="PF06470">
    <property type="entry name" value="SMC_hinge"/>
    <property type="match status" value="1"/>
</dbReference>
<dbReference type="GO" id="GO:0008278">
    <property type="term" value="C:cohesin complex"/>
    <property type="evidence" value="ECO:0007669"/>
    <property type="project" value="InterPro"/>
</dbReference>
<evidence type="ECO:0000256" key="6">
    <source>
        <dbReference type="ARBA" id="ARBA00022776"/>
    </source>
</evidence>
<dbReference type="InterPro" id="IPR010935">
    <property type="entry name" value="SMC_hinge"/>
</dbReference>
<dbReference type="Pfam" id="PF02463">
    <property type="entry name" value="SMC_N"/>
    <property type="match status" value="1"/>
</dbReference>
<feature type="domain" description="SMC hinge" evidence="12">
    <location>
        <begin position="480"/>
        <end position="596"/>
    </location>
</feature>
<dbReference type="FunCoup" id="A0A1X2HBZ9">
    <property type="interactions" value="646"/>
</dbReference>
<sequence>MDAISFVLGINSAQLRSHTLKDMIYRPSALRPQGQSTNIDSRLPRRAFVTLVYENAQKREVKFTRIVTSAGESEYRINDKHVPHSVYNAALVKENILVKAKNFLVFQGDVESVANQNPADLTKLIEQISGSLELKEEYDRLKLEQERAAESSSHAYNRKRGVQAEIKQYQEQKQEAEAFERLVQERRDHVVRYLLWKLYHVEAKQRELESDANARQIKSDDAGKLHFELENAFKDARKEQALVHRERTTKELNIKKLKKNIEGVNPESMSLQEKMDHLRNRLEQTKKSGERLKRDTGNQELVVQNLEKGLQNLERAVQEYEATVPDANLSGGPQLSIDQLRVYEQLKQQVSLQAAAEQQQVQDLERQRKMELENVNRITSKLEELNARKTQLLEEQAQLNDQGHSLTADGESLTAKLQLRQQELAALESERIQTHKREVELNERLQATLNKLMEARVGQRENEKDTKFRECLATMKQMWPGLHGRLVDLCRPTQGKYENAVATALGRNLDAIVVDDQKTAIDCINYMREQRVGTATFLPLSTLEPRPINDRYRSIARGARLAVDVINCEKKYENVVHFTCGNTMICDTLQIARHICYTLKEDVKAVTVDGTVIHRTGLITGGRTADQPQTKWKNSDVDALVRTRDALLNELNELSKHKRMGSAEESARSDCSGLEAQLAVLKEEYTTLERRALGVQDEINHLEREMAEIETPRPERLDELIAAIAETNKTIKQVEDQVFAEFCGEIGVDSIRDYEALRFGASQEVTQRRAEFAAQRSRLETQLAFEREQLSDLQARLSKLEATYHEDSETLKQTGQSAVDLQARLEKMRADIATYTNDLAKCSEEEENMQKRVDELRRELEAKGRDVEAYLKEMNLCDAEIEKVHAARTALFRKCKIEDIELPMIRGTMDSVLTNDDVSSTQNGSSMDVDNDEPSQLSIRTTDWEVEVDYSTLTTAERRDSSHERDAQFREELKRRGNEIEEMAPNLKAIDRLEGVEQRLDEVEEDYSAARRAAKRAASEFEKIKQQRYATFYDAYSHIAGQIDRIYKDLTSNESCPEGGTAYLSLDNLEEPYLGNVKYHAMPPMKRFRDMDMLSGGEKSVAALALLFAIHSYQPAPFFVLDEVDAALDTLNVEKIASYIRQNASDTFQFIVISLKNALYEKAESLVGIYRDQGNNSSRTLTLKLDEYGTA</sequence>
<dbReference type="PANTHER" id="PTHR18937:SF12">
    <property type="entry name" value="STRUCTURAL MAINTENANCE OF CHROMOSOMES PROTEIN"/>
    <property type="match status" value="1"/>
</dbReference>
<evidence type="ECO:0000256" key="3">
    <source>
        <dbReference type="ARBA" id="ARBA00005597"/>
    </source>
</evidence>
<reference evidence="13 14" key="1">
    <citation type="submission" date="2016-07" db="EMBL/GenBank/DDBJ databases">
        <title>Pervasive Adenine N6-methylation of Active Genes in Fungi.</title>
        <authorList>
            <consortium name="DOE Joint Genome Institute"/>
            <person name="Mondo S.J."/>
            <person name="Dannebaum R.O."/>
            <person name="Kuo R.C."/>
            <person name="Labutti K."/>
            <person name="Haridas S."/>
            <person name="Kuo A."/>
            <person name="Salamov A."/>
            <person name="Ahrendt S.R."/>
            <person name="Lipzen A."/>
            <person name="Sullivan W."/>
            <person name="Andreopoulos W.B."/>
            <person name="Clum A."/>
            <person name="Lindquist E."/>
            <person name="Daum C."/>
            <person name="Ramamoorthy G.K."/>
            <person name="Gryganskyi A."/>
            <person name="Culley D."/>
            <person name="Magnuson J.K."/>
            <person name="James T.Y."/>
            <person name="O'Malley M.A."/>
            <person name="Stajich J.E."/>
            <person name="Spatafora J.W."/>
            <person name="Visel A."/>
            <person name="Grigoriev I.V."/>
        </authorList>
    </citation>
    <scope>NUCLEOTIDE SEQUENCE [LARGE SCALE GENOMIC DNA]</scope>
    <source>
        <strain evidence="13 14">NRRL 2496</strain>
    </source>
</reference>
<keyword evidence="7 11" id="KW-0175">Coiled coil</keyword>
<dbReference type="Gene3D" id="3.30.70.1620">
    <property type="match status" value="1"/>
</dbReference>
<evidence type="ECO:0000313" key="14">
    <source>
        <dbReference type="Proteomes" id="UP000242180"/>
    </source>
</evidence>
<comment type="similarity">
    <text evidence="3">Belongs to the SMC family. SMC1 subfamily.</text>
</comment>
<comment type="caution">
    <text evidence="13">The sequence shown here is derived from an EMBL/GenBank/DDBJ whole genome shotgun (WGS) entry which is preliminary data.</text>
</comment>
<dbReference type="GO" id="GO:0003677">
    <property type="term" value="F:DNA binding"/>
    <property type="evidence" value="ECO:0007669"/>
    <property type="project" value="TreeGrafter"/>
</dbReference>
<protein>
    <recommendedName>
        <fullName evidence="10">Structural maintenance of chromosomes protein</fullName>
    </recommendedName>
</protein>
<dbReference type="Gene3D" id="1.10.287.1490">
    <property type="match status" value="1"/>
</dbReference>
<feature type="coiled-coil region" evidence="11">
    <location>
        <begin position="776"/>
        <end position="873"/>
    </location>
</feature>
<evidence type="ECO:0000256" key="5">
    <source>
        <dbReference type="ARBA" id="ARBA00022618"/>
    </source>
</evidence>
<dbReference type="OMA" id="KHMDFQR"/>
<dbReference type="PIRSF" id="PIRSF005719">
    <property type="entry name" value="SMC"/>
    <property type="match status" value="1"/>
</dbReference>
<dbReference type="SMART" id="SM00968">
    <property type="entry name" value="SMC_hinge"/>
    <property type="match status" value="1"/>
</dbReference>
<gene>
    <name evidence="13" type="ORF">BCR43DRAFT_531057</name>
</gene>
<dbReference type="PANTHER" id="PTHR18937">
    <property type="entry name" value="STRUCTURAL MAINTENANCE OF CHROMOSOMES SMC FAMILY MEMBER"/>
    <property type="match status" value="1"/>
</dbReference>
<dbReference type="STRING" id="13706.A0A1X2HBZ9"/>
<dbReference type="Gene3D" id="1.20.1060.20">
    <property type="match status" value="1"/>
</dbReference>
<keyword evidence="8 10" id="KW-0539">Nucleus</keyword>
<comment type="subcellular location">
    <subcellularLocation>
        <location evidence="2">Chromosome</location>
    </subcellularLocation>
    <subcellularLocation>
        <location evidence="1 10">Nucleus</location>
    </subcellularLocation>
</comment>
<dbReference type="SUPFAM" id="SSF52540">
    <property type="entry name" value="P-loop containing nucleoside triphosphate hydrolases"/>
    <property type="match status" value="2"/>
</dbReference>
<keyword evidence="4" id="KW-0158">Chromosome</keyword>
<dbReference type="AlphaFoldDB" id="A0A1X2HBZ9"/>
<keyword evidence="9" id="KW-0131">Cell cycle</keyword>
<dbReference type="EMBL" id="MCGN01000005">
    <property type="protein sequence ID" value="ORY96335.1"/>
    <property type="molecule type" value="Genomic_DNA"/>
</dbReference>
<feature type="coiled-coil region" evidence="11">
    <location>
        <begin position="986"/>
        <end position="1027"/>
    </location>
</feature>
<dbReference type="GO" id="GO:0051301">
    <property type="term" value="P:cell division"/>
    <property type="evidence" value="ECO:0007669"/>
    <property type="project" value="UniProtKB-KW"/>
</dbReference>
<evidence type="ECO:0000256" key="11">
    <source>
        <dbReference type="SAM" id="Coils"/>
    </source>
</evidence>
<dbReference type="GO" id="GO:0016887">
    <property type="term" value="F:ATP hydrolysis activity"/>
    <property type="evidence" value="ECO:0007669"/>
    <property type="project" value="InterPro"/>
</dbReference>
<dbReference type="SUPFAM" id="SSF75553">
    <property type="entry name" value="Smc hinge domain"/>
    <property type="match status" value="1"/>
</dbReference>
<dbReference type="Gene3D" id="3.40.50.300">
    <property type="entry name" value="P-loop containing nucleotide triphosphate hydrolases"/>
    <property type="match status" value="2"/>
</dbReference>
<organism evidence="13 14">
    <name type="scientific">Syncephalastrum racemosum</name>
    <name type="common">Filamentous fungus</name>
    <dbReference type="NCBI Taxonomy" id="13706"/>
    <lineage>
        <taxon>Eukaryota</taxon>
        <taxon>Fungi</taxon>
        <taxon>Fungi incertae sedis</taxon>
        <taxon>Mucoromycota</taxon>
        <taxon>Mucoromycotina</taxon>
        <taxon>Mucoromycetes</taxon>
        <taxon>Mucorales</taxon>
        <taxon>Syncephalastraceae</taxon>
        <taxon>Syncephalastrum</taxon>
    </lineage>
</organism>
<evidence type="ECO:0000256" key="8">
    <source>
        <dbReference type="ARBA" id="ARBA00023242"/>
    </source>
</evidence>
<dbReference type="GO" id="GO:0007062">
    <property type="term" value="P:sister chromatid cohesion"/>
    <property type="evidence" value="ECO:0007669"/>
    <property type="project" value="InterPro"/>
</dbReference>
<dbReference type="CDD" id="cd03275">
    <property type="entry name" value="ABC_SMC1_euk"/>
    <property type="match status" value="1"/>
</dbReference>
<dbReference type="InterPro" id="IPR036277">
    <property type="entry name" value="SMC_hinge_sf"/>
</dbReference>
<dbReference type="GO" id="GO:0005524">
    <property type="term" value="F:ATP binding"/>
    <property type="evidence" value="ECO:0007669"/>
    <property type="project" value="InterPro"/>
</dbReference>
<dbReference type="InterPro" id="IPR003395">
    <property type="entry name" value="RecF/RecN/SMC_N"/>
</dbReference>
<evidence type="ECO:0000256" key="1">
    <source>
        <dbReference type="ARBA" id="ARBA00004123"/>
    </source>
</evidence>
<dbReference type="InterPro" id="IPR027417">
    <property type="entry name" value="P-loop_NTPase"/>
</dbReference>
<evidence type="ECO:0000313" key="13">
    <source>
        <dbReference type="EMBL" id="ORY96335.1"/>
    </source>
</evidence>
<feature type="coiled-coil region" evidence="11">
    <location>
        <begin position="637"/>
        <end position="737"/>
    </location>
</feature>